<feature type="compositionally biased region" description="Acidic residues" evidence="1">
    <location>
        <begin position="408"/>
        <end position="418"/>
    </location>
</feature>
<organism evidence="2 3">
    <name type="scientific">Carpediemonas membranifera</name>
    <dbReference type="NCBI Taxonomy" id="201153"/>
    <lineage>
        <taxon>Eukaryota</taxon>
        <taxon>Metamonada</taxon>
        <taxon>Carpediemonas-like organisms</taxon>
        <taxon>Carpediemonas</taxon>
    </lineage>
</organism>
<feature type="compositionally biased region" description="Acidic residues" evidence="1">
    <location>
        <begin position="384"/>
        <end position="401"/>
    </location>
</feature>
<dbReference type="Gene3D" id="2.130.10.10">
    <property type="entry name" value="YVTN repeat-like/Quinoprotein amine dehydrogenase"/>
    <property type="match status" value="1"/>
</dbReference>
<dbReference type="InterPro" id="IPR036322">
    <property type="entry name" value="WD40_repeat_dom_sf"/>
</dbReference>
<reference evidence="2" key="1">
    <citation type="submission" date="2021-05" db="EMBL/GenBank/DDBJ databases">
        <title>A free-living protist that lacks canonical eukaryotic 1 DNA replication and segregation systems.</title>
        <authorList>
            <person name="Salas-Leiva D.E."/>
            <person name="Tromer E.C."/>
            <person name="Curtis B.A."/>
            <person name="Jerlstrom-Hultqvist J."/>
            <person name="Kolisko M."/>
            <person name="Yi Z."/>
            <person name="Salas-Leiva J.S."/>
            <person name="Gallot-Lavallee L."/>
            <person name="Kops G.J.P.L."/>
            <person name="Archibald J.M."/>
            <person name="Simpson A.G.B."/>
            <person name="Roger A.J."/>
        </authorList>
    </citation>
    <scope>NUCLEOTIDE SEQUENCE</scope>
    <source>
        <strain evidence="2">BICM</strain>
    </source>
</reference>
<accession>A0A8J6AWK5</accession>
<dbReference type="AlphaFoldDB" id="A0A8J6AWK5"/>
<evidence type="ECO:0000313" key="3">
    <source>
        <dbReference type="Proteomes" id="UP000717585"/>
    </source>
</evidence>
<sequence>MEPALTFSNDGFAAITASDLAIDEEMLVTGNILGEVVVYSPWDEFVDECAMNIGKKSEAEGSAPIHIIHHVRVSPNRTRILACARKTLHLLERTTKDGSPVLRRVWATTVEEPVSTTCWVTDDCFVTGDEQGEFVLYAVDGPKVTVVCTVDNSENEDEVNDMLLVDGAHGRQTVVTVSNNGAITPLSIKRKSDVIVSMKRYTPFCFLDQDVTCITRLDSKRFIVGTIETDTAGNIYTFNLSKLIASSIDLADRRRACVRENATHDPYQYGHTYRPTQIPLQWAVRSIAVADCGLVVATDSNVVVGSLVKKAFVVDRIMLEDEAAGFDAVHRAADGLLAVLNSRGVWVIDLMLVMAEAKPTVRDYSDASDSDAGLLAIDDDAVEAEEDAGGDEKADDAEGDGEGVATEDGSDSEEEEEEVYRKRKKRGKSRKFDVLAQKRASFFSDL</sequence>
<evidence type="ECO:0000256" key="1">
    <source>
        <dbReference type="SAM" id="MobiDB-lite"/>
    </source>
</evidence>
<dbReference type="InterPro" id="IPR015943">
    <property type="entry name" value="WD40/YVTN_repeat-like_dom_sf"/>
</dbReference>
<gene>
    <name evidence="2" type="ORF">J8273_8145</name>
</gene>
<evidence type="ECO:0000313" key="2">
    <source>
        <dbReference type="EMBL" id="KAG9390108.1"/>
    </source>
</evidence>
<proteinExistence type="predicted"/>
<feature type="region of interest" description="Disordered" evidence="1">
    <location>
        <begin position="384"/>
        <end position="429"/>
    </location>
</feature>
<comment type="caution">
    <text evidence="2">The sequence shown here is derived from an EMBL/GenBank/DDBJ whole genome shotgun (WGS) entry which is preliminary data.</text>
</comment>
<keyword evidence="3" id="KW-1185">Reference proteome</keyword>
<dbReference type="EMBL" id="JAHDYR010000066">
    <property type="protein sequence ID" value="KAG9390108.1"/>
    <property type="molecule type" value="Genomic_DNA"/>
</dbReference>
<dbReference type="SUPFAM" id="SSF50978">
    <property type="entry name" value="WD40 repeat-like"/>
    <property type="match status" value="1"/>
</dbReference>
<name>A0A8J6AWK5_9EUKA</name>
<protein>
    <submittedName>
        <fullName evidence="2">Uncharacterized protein</fullName>
    </submittedName>
</protein>
<dbReference type="Proteomes" id="UP000717585">
    <property type="component" value="Unassembled WGS sequence"/>
</dbReference>